<dbReference type="EMBL" id="JAASTX010000004">
    <property type="protein sequence ID" value="MBC1491051.1"/>
    <property type="molecule type" value="Genomic_DNA"/>
</dbReference>
<dbReference type="InterPro" id="IPR009881">
    <property type="entry name" value="DUF1433"/>
</dbReference>
<evidence type="ECO:0000313" key="3">
    <source>
        <dbReference type="EMBL" id="MBC1491034.1"/>
    </source>
</evidence>
<comment type="caution">
    <text evidence="3">The sequence shown here is derived from an EMBL/GenBank/DDBJ whole genome shotgun (WGS) entry which is preliminary data.</text>
</comment>
<name>A0A7X0XBA1_9LIST</name>
<reference evidence="5 6" key="1">
    <citation type="submission" date="2020-03" db="EMBL/GenBank/DDBJ databases">
        <title>Soil Listeria distribution.</title>
        <authorList>
            <person name="Liao J."/>
            <person name="Wiedmann M."/>
        </authorList>
    </citation>
    <scope>NUCLEOTIDE SEQUENCE [LARGE SCALE GENOMIC DNA]</scope>
    <source>
        <strain evidence="3 5">FSL L7-1547</strain>
        <strain evidence="2 6">FSL L7-1681</strain>
    </source>
</reference>
<feature type="compositionally biased region" description="Basic and acidic residues" evidence="1">
    <location>
        <begin position="100"/>
        <end position="114"/>
    </location>
</feature>
<proteinExistence type="predicted"/>
<evidence type="ECO:0000313" key="6">
    <source>
        <dbReference type="Proteomes" id="UP000591929"/>
    </source>
</evidence>
<protein>
    <submittedName>
        <fullName evidence="3">DUF1433 domain-containing protein</fullName>
    </submittedName>
</protein>
<dbReference type="Pfam" id="PF07252">
    <property type="entry name" value="DUF1433"/>
    <property type="match status" value="1"/>
</dbReference>
<dbReference type="Proteomes" id="UP000533953">
    <property type="component" value="Unassembled WGS sequence"/>
</dbReference>
<dbReference type="EMBL" id="JAARPL010000014">
    <property type="protein sequence ID" value="MBC1373671.1"/>
    <property type="molecule type" value="Genomic_DNA"/>
</dbReference>
<feature type="region of interest" description="Disordered" evidence="1">
    <location>
        <begin position="93"/>
        <end position="114"/>
    </location>
</feature>
<dbReference type="RefSeq" id="WP_185378003.1">
    <property type="nucleotide sequence ID" value="NZ_JAARPL010000014.1"/>
</dbReference>
<sequence>MHQAKIKDQEHAFWEKQKPRIEKFYKYNYKDVHSVEFGKTYILPTKTHVIEGYINGDKSLSFSSSVDPGTNFEAQGTGSAALEEHIKEEYQFQSKTVSQIEKEEKEKRSKTSQE</sequence>
<evidence type="ECO:0000313" key="5">
    <source>
        <dbReference type="Proteomes" id="UP000533953"/>
    </source>
</evidence>
<evidence type="ECO:0000313" key="2">
    <source>
        <dbReference type="EMBL" id="MBC1373671.1"/>
    </source>
</evidence>
<dbReference type="Gene3D" id="3.10.450.130">
    <property type="entry name" value="folded 79 residue fragment of lin0334 like domains"/>
    <property type="match status" value="1"/>
</dbReference>
<dbReference type="AlphaFoldDB" id="A0A7X0XBA1"/>
<dbReference type="Proteomes" id="UP000591929">
    <property type="component" value="Unassembled WGS sequence"/>
</dbReference>
<evidence type="ECO:0000313" key="4">
    <source>
        <dbReference type="EMBL" id="MBC1491051.1"/>
    </source>
</evidence>
<gene>
    <name evidence="2" type="ORF">HB847_15060</name>
    <name evidence="3" type="ORF">HCI99_04270</name>
    <name evidence="4" type="ORF">HCI99_04365</name>
</gene>
<dbReference type="EMBL" id="JAASTX010000004">
    <property type="protein sequence ID" value="MBC1491034.1"/>
    <property type="molecule type" value="Genomic_DNA"/>
</dbReference>
<evidence type="ECO:0000256" key="1">
    <source>
        <dbReference type="SAM" id="MobiDB-lite"/>
    </source>
</evidence>
<organism evidence="3 5">
    <name type="scientific">Listeria booriae</name>
    <dbReference type="NCBI Taxonomy" id="1552123"/>
    <lineage>
        <taxon>Bacteria</taxon>
        <taxon>Bacillati</taxon>
        <taxon>Bacillota</taxon>
        <taxon>Bacilli</taxon>
        <taxon>Bacillales</taxon>
        <taxon>Listeriaceae</taxon>
        <taxon>Listeria</taxon>
    </lineage>
</organism>
<accession>A0A7X0XBA1</accession>